<feature type="transmembrane region" description="Helical" evidence="6">
    <location>
        <begin position="159"/>
        <end position="179"/>
    </location>
</feature>
<keyword evidence="2" id="KW-1003">Cell membrane</keyword>
<evidence type="ECO:0000256" key="3">
    <source>
        <dbReference type="ARBA" id="ARBA00022692"/>
    </source>
</evidence>
<accession>X1M952</accession>
<evidence type="ECO:0000313" key="8">
    <source>
        <dbReference type="EMBL" id="GAI02879.1"/>
    </source>
</evidence>
<dbReference type="GO" id="GO:0005886">
    <property type="term" value="C:plasma membrane"/>
    <property type="evidence" value="ECO:0007669"/>
    <property type="project" value="UniProtKB-SubCell"/>
</dbReference>
<feature type="transmembrane region" description="Helical" evidence="6">
    <location>
        <begin position="74"/>
        <end position="94"/>
    </location>
</feature>
<feature type="non-terminal residue" evidence="8">
    <location>
        <position position="183"/>
    </location>
</feature>
<comment type="subcellular location">
    <subcellularLocation>
        <location evidence="1">Cell membrane</location>
        <topology evidence="1">Multi-pass membrane protein</topology>
    </subcellularLocation>
</comment>
<dbReference type="InterPro" id="IPR037185">
    <property type="entry name" value="EmrE-like"/>
</dbReference>
<evidence type="ECO:0000256" key="6">
    <source>
        <dbReference type="SAM" id="Phobius"/>
    </source>
</evidence>
<evidence type="ECO:0000256" key="5">
    <source>
        <dbReference type="ARBA" id="ARBA00023136"/>
    </source>
</evidence>
<evidence type="ECO:0000256" key="4">
    <source>
        <dbReference type="ARBA" id="ARBA00022989"/>
    </source>
</evidence>
<dbReference type="PANTHER" id="PTHR42920">
    <property type="entry name" value="OS03G0707200 PROTEIN-RELATED"/>
    <property type="match status" value="1"/>
</dbReference>
<reference evidence="8" key="1">
    <citation type="journal article" date="2014" name="Front. Microbiol.">
        <title>High frequency of phylogenetically diverse reductive dehalogenase-homologous genes in deep subseafloor sedimentary metagenomes.</title>
        <authorList>
            <person name="Kawai M."/>
            <person name="Futagami T."/>
            <person name="Toyoda A."/>
            <person name="Takaki Y."/>
            <person name="Nishi S."/>
            <person name="Hori S."/>
            <person name="Arai W."/>
            <person name="Tsubouchi T."/>
            <person name="Morono Y."/>
            <person name="Uchiyama I."/>
            <person name="Ito T."/>
            <person name="Fujiyama A."/>
            <person name="Inagaki F."/>
            <person name="Takami H."/>
        </authorList>
    </citation>
    <scope>NUCLEOTIDE SEQUENCE</scope>
    <source>
        <strain evidence="8">Expedition CK06-06</strain>
    </source>
</reference>
<dbReference type="AlphaFoldDB" id="X1M952"/>
<gene>
    <name evidence="8" type="ORF">S06H3_20988</name>
</gene>
<evidence type="ECO:0000259" key="7">
    <source>
        <dbReference type="Pfam" id="PF00892"/>
    </source>
</evidence>
<dbReference type="InterPro" id="IPR000620">
    <property type="entry name" value="EamA_dom"/>
</dbReference>
<evidence type="ECO:0000256" key="2">
    <source>
        <dbReference type="ARBA" id="ARBA00022475"/>
    </source>
</evidence>
<keyword evidence="3 6" id="KW-0812">Transmembrane</keyword>
<name>X1M952_9ZZZZ</name>
<feature type="transmembrane region" description="Helical" evidence="6">
    <location>
        <begin position="100"/>
        <end position="118"/>
    </location>
</feature>
<feature type="transmembrane region" description="Helical" evidence="6">
    <location>
        <begin position="39"/>
        <end position="62"/>
    </location>
</feature>
<dbReference type="Pfam" id="PF00892">
    <property type="entry name" value="EamA"/>
    <property type="match status" value="1"/>
</dbReference>
<feature type="transmembrane region" description="Helical" evidence="6">
    <location>
        <begin position="130"/>
        <end position="147"/>
    </location>
</feature>
<comment type="caution">
    <text evidence="8">The sequence shown here is derived from an EMBL/GenBank/DDBJ whole genome shotgun (WGS) entry which is preliminary data.</text>
</comment>
<organism evidence="8">
    <name type="scientific">marine sediment metagenome</name>
    <dbReference type="NCBI Taxonomy" id="412755"/>
    <lineage>
        <taxon>unclassified sequences</taxon>
        <taxon>metagenomes</taxon>
        <taxon>ecological metagenomes</taxon>
    </lineage>
</organism>
<keyword evidence="4 6" id="KW-1133">Transmembrane helix</keyword>
<proteinExistence type="predicted"/>
<protein>
    <recommendedName>
        <fullName evidence="7">EamA domain-containing protein</fullName>
    </recommendedName>
</protein>
<dbReference type="SUPFAM" id="SSF103481">
    <property type="entry name" value="Multidrug resistance efflux transporter EmrE"/>
    <property type="match status" value="1"/>
</dbReference>
<evidence type="ECO:0000256" key="1">
    <source>
        <dbReference type="ARBA" id="ARBA00004651"/>
    </source>
</evidence>
<keyword evidence="5 6" id="KW-0472">Membrane</keyword>
<dbReference type="EMBL" id="BARV01010950">
    <property type="protein sequence ID" value="GAI02879.1"/>
    <property type="molecule type" value="Genomic_DNA"/>
</dbReference>
<dbReference type="PANTHER" id="PTHR42920:SF11">
    <property type="entry name" value="INNER MEMBRANE PROTEIN YTFF"/>
    <property type="match status" value="1"/>
</dbReference>
<sequence>MKQKSKFGFADIAMVTTCFLWGLNAVVAKNALGDTPETFRIFVFNGLRIPVSSLLLFLTVKLSGGSIWIKKEHLPFIAAVSFFGMFLFMVGYIAGLNMTSASNAGIIIATTPLCILLVSFITKIERPTKSSVAGILVGFCGMLVLIFKNGSVSFHPGDLLIAISCVCWAVYTVLGKKIVSLYA</sequence>
<feature type="transmembrane region" description="Helical" evidence="6">
    <location>
        <begin position="7"/>
        <end position="27"/>
    </location>
</feature>
<feature type="domain" description="EamA" evidence="7">
    <location>
        <begin position="9"/>
        <end position="146"/>
    </location>
</feature>
<dbReference type="InterPro" id="IPR051258">
    <property type="entry name" value="Diverse_Substrate_Transporter"/>
</dbReference>